<reference evidence="2" key="1">
    <citation type="submission" date="2021-06" db="EMBL/GenBank/DDBJ databases">
        <authorList>
            <person name="Kallberg Y."/>
            <person name="Tangrot J."/>
            <person name="Rosling A."/>
        </authorList>
    </citation>
    <scope>NUCLEOTIDE SEQUENCE</scope>
    <source>
        <strain evidence="2">CL551</strain>
    </source>
</reference>
<feature type="compositionally biased region" description="Polar residues" evidence="1">
    <location>
        <begin position="331"/>
        <end position="350"/>
    </location>
</feature>
<sequence length="769" mass="89837">MSDIIRALDMNNKKSLDYIFKVHETNYFHDEAYDRINMDKLRGQNEEIIEFRKHVNKLDNQQIHDNIKMLLSHPQKFVVPFDKDSDEKNNVHGEKGVITLSPPDIISINNIASMSSTLKSFERDLIRIQRVSRVQILSLQGLLSRITLQLSQNHKVEKKMDKGNGLSSLPPKEVPTEVFGVKLNFQQNLDEKKIQFFSFDNSLNIPSNHQTFRPKKVTILNDTDTQDDSKNCISNIQDDGNNNTISRPKIIRVIQDENNSVFTFQSQNPSKTQNNARPISSVQESNCQQKENLSFQDGNHGVTFRLKEISSIQSDKYHDSIFRSKRDSIIQDGSNSLPFQSKATNSVKNDSNNDHTIRCEKVSNNHGHTFQSKEFSNVGYNNSSSFRTNKMSSIQDDNDRKSTFRSKKVPSVQGDNDSTILSKKYSNIRGNNNHVPAVHFKKVSNVRVNHNNSTFHNSGIEKPNEIRIMEDKKDLLLENMPSDLSSTMFTEDYSLRQYYKNKCKDLSKSYSNLVEEITRKWRTEFDMILWPKLEAGRKKAEEDCQKSISIYDEVHHMKWRAAFRRKGVYELINFNECLLLPLFDTITDRWFESFVLFQMELIKYFNAQYKILLDTFHDQIKNKFENSFPEKHQFFKNIQSAADVYFKKESNREILDKILYKGNSFRFKMESGIQKAMDPAYTEMDSHMKWCELKSLFSRYIYKNRKKIFDSAMNEAKNVEQEFFKDFIKPVIRRGVRLLVVVLGEHDFIREVDEVKVAAYVKTDKTKFA</sequence>
<feature type="region of interest" description="Disordered" evidence="1">
    <location>
        <begin position="386"/>
        <end position="417"/>
    </location>
</feature>
<keyword evidence="3" id="KW-1185">Reference proteome</keyword>
<evidence type="ECO:0000313" key="3">
    <source>
        <dbReference type="Proteomes" id="UP000789342"/>
    </source>
</evidence>
<comment type="caution">
    <text evidence="2">The sequence shown here is derived from an EMBL/GenBank/DDBJ whole genome shotgun (WGS) entry which is preliminary data.</text>
</comment>
<accession>A0A9N9ETZ4</accession>
<evidence type="ECO:0000313" key="2">
    <source>
        <dbReference type="EMBL" id="CAG8695056.1"/>
    </source>
</evidence>
<feature type="compositionally biased region" description="Polar residues" evidence="1">
    <location>
        <begin position="386"/>
        <end position="395"/>
    </location>
</feature>
<gene>
    <name evidence="2" type="ORF">AMORRO_LOCUS11813</name>
</gene>
<organism evidence="2 3">
    <name type="scientific">Acaulospora morrowiae</name>
    <dbReference type="NCBI Taxonomy" id="94023"/>
    <lineage>
        <taxon>Eukaryota</taxon>
        <taxon>Fungi</taxon>
        <taxon>Fungi incertae sedis</taxon>
        <taxon>Mucoromycota</taxon>
        <taxon>Glomeromycotina</taxon>
        <taxon>Glomeromycetes</taxon>
        <taxon>Diversisporales</taxon>
        <taxon>Acaulosporaceae</taxon>
        <taxon>Acaulospora</taxon>
    </lineage>
</organism>
<name>A0A9N9ETZ4_9GLOM</name>
<dbReference type="PANTHER" id="PTHR36681:SF3">
    <property type="entry name" value="NUCLEAR GTPASE, GERMINAL CENTER-ASSOCIATED, TANDEM DUPLICATE 3"/>
    <property type="match status" value="1"/>
</dbReference>
<protein>
    <submittedName>
        <fullName evidence="2">3159_t:CDS:1</fullName>
    </submittedName>
</protein>
<feature type="region of interest" description="Disordered" evidence="1">
    <location>
        <begin position="331"/>
        <end position="354"/>
    </location>
</feature>
<dbReference type="PANTHER" id="PTHR36681">
    <property type="entry name" value="NUCLEAR GTPASE, GERMINAL CENTER-ASSOCIATED, TANDEM DUPLICATE 3"/>
    <property type="match status" value="1"/>
</dbReference>
<evidence type="ECO:0000256" key="1">
    <source>
        <dbReference type="SAM" id="MobiDB-lite"/>
    </source>
</evidence>
<proteinExistence type="predicted"/>
<dbReference type="AlphaFoldDB" id="A0A9N9ETZ4"/>
<feature type="region of interest" description="Disordered" evidence="1">
    <location>
        <begin position="264"/>
        <end position="288"/>
    </location>
</feature>
<dbReference type="Proteomes" id="UP000789342">
    <property type="component" value="Unassembled WGS sequence"/>
</dbReference>
<dbReference type="EMBL" id="CAJVPV010015929">
    <property type="protein sequence ID" value="CAG8695056.1"/>
    <property type="molecule type" value="Genomic_DNA"/>
</dbReference>